<reference evidence="8" key="1">
    <citation type="submission" date="2025-08" db="UniProtKB">
        <authorList>
            <consortium name="Ensembl"/>
        </authorList>
    </citation>
    <scope>IDENTIFICATION</scope>
</reference>
<comment type="cofactor">
    <cofactor evidence="1">
        <name>Ca(2+)</name>
        <dbReference type="ChEBI" id="CHEBI:29108"/>
    </cofactor>
</comment>
<comment type="similarity">
    <text evidence="2">Belongs to the sulfatase family.</text>
</comment>
<evidence type="ECO:0000256" key="3">
    <source>
        <dbReference type="ARBA" id="ARBA00022723"/>
    </source>
</evidence>
<keyword evidence="6" id="KW-0812">Transmembrane</keyword>
<dbReference type="GO" id="GO:0046872">
    <property type="term" value="F:metal ion binding"/>
    <property type="evidence" value="ECO:0007669"/>
    <property type="project" value="UniProtKB-KW"/>
</dbReference>
<dbReference type="Ensembl" id="ENSCABT00000012002.1">
    <property type="protein sequence ID" value="ENSCABP00000010966.1"/>
    <property type="gene ID" value="ENSCABG00000008091.1"/>
</dbReference>
<evidence type="ECO:0000256" key="2">
    <source>
        <dbReference type="ARBA" id="ARBA00008779"/>
    </source>
</evidence>
<evidence type="ECO:0000256" key="4">
    <source>
        <dbReference type="ARBA" id="ARBA00022801"/>
    </source>
</evidence>
<evidence type="ECO:0000313" key="9">
    <source>
        <dbReference type="Proteomes" id="UP000694404"/>
    </source>
</evidence>
<proteinExistence type="inferred from homology"/>
<dbReference type="InterPro" id="IPR024607">
    <property type="entry name" value="Sulfatase_CS"/>
</dbReference>
<evidence type="ECO:0000256" key="5">
    <source>
        <dbReference type="ARBA" id="ARBA00022837"/>
    </source>
</evidence>
<keyword evidence="6" id="KW-1133">Transmembrane helix</keyword>
<dbReference type="GO" id="GO:0004065">
    <property type="term" value="F:arylsulfatase activity"/>
    <property type="evidence" value="ECO:0007669"/>
    <property type="project" value="TreeGrafter"/>
</dbReference>
<dbReference type="GeneTree" id="ENSGT00940000161153"/>
<evidence type="ECO:0000256" key="1">
    <source>
        <dbReference type="ARBA" id="ARBA00001913"/>
    </source>
</evidence>
<dbReference type="CDD" id="cd16159">
    <property type="entry name" value="ES"/>
    <property type="match status" value="1"/>
</dbReference>
<keyword evidence="5" id="KW-0106">Calcium</keyword>
<dbReference type="PROSITE" id="PS00523">
    <property type="entry name" value="SULFATASE_1"/>
    <property type="match status" value="1"/>
</dbReference>
<keyword evidence="4" id="KW-0378">Hydrolase</keyword>
<dbReference type="Gene3D" id="1.10.287.550">
    <property type="entry name" value="Helix hairpin bin"/>
    <property type="match status" value="1"/>
</dbReference>
<evidence type="ECO:0000313" key="8">
    <source>
        <dbReference type="Ensembl" id="ENSCABP00000010966.1"/>
    </source>
</evidence>
<dbReference type="AlphaFoldDB" id="A0A8C0GY24"/>
<dbReference type="PROSITE" id="PS00149">
    <property type="entry name" value="SULFATASE_2"/>
    <property type="match status" value="1"/>
</dbReference>
<dbReference type="PANTHER" id="PTHR42693:SF9">
    <property type="entry name" value="STERYL-SULFATASE"/>
    <property type="match status" value="1"/>
</dbReference>
<feature type="transmembrane region" description="Helical" evidence="6">
    <location>
        <begin position="226"/>
        <end position="248"/>
    </location>
</feature>
<feature type="transmembrane region" description="Helical" evidence="6">
    <location>
        <begin position="260"/>
        <end position="279"/>
    </location>
</feature>
<gene>
    <name evidence="8" type="primary">STS</name>
</gene>
<dbReference type="Proteomes" id="UP000694404">
    <property type="component" value="Unplaced"/>
</dbReference>
<reference evidence="8" key="2">
    <citation type="submission" date="2025-09" db="UniProtKB">
        <authorList>
            <consortium name="Ensembl"/>
        </authorList>
    </citation>
    <scope>IDENTIFICATION</scope>
</reference>
<dbReference type="PANTHER" id="PTHR42693">
    <property type="entry name" value="ARYLSULFATASE FAMILY MEMBER"/>
    <property type="match status" value="1"/>
</dbReference>
<dbReference type="SUPFAM" id="SSF53649">
    <property type="entry name" value="Alkaline phosphatase-like"/>
    <property type="match status" value="1"/>
</dbReference>
<protein>
    <submittedName>
        <fullName evidence="8">Steroid sulfatase</fullName>
    </submittedName>
</protein>
<feature type="domain" description="Sulfatase N-terminal" evidence="7">
    <location>
        <begin position="69"/>
        <end position="455"/>
    </location>
</feature>
<dbReference type="Gene3D" id="3.30.1120.10">
    <property type="match status" value="1"/>
</dbReference>
<dbReference type="Pfam" id="PF00884">
    <property type="entry name" value="Sulfatase"/>
    <property type="match status" value="1"/>
</dbReference>
<dbReference type="InterPro" id="IPR017850">
    <property type="entry name" value="Alkaline_phosphatase_core_sf"/>
</dbReference>
<dbReference type="InterPro" id="IPR050738">
    <property type="entry name" value="Sulfatase"/>
</dbReference>
<dbReference type="Gene3D" id="3.40.720.10">
    <property type="entry name" value="Alkaline Phosphatase, subunit A"/>
    <property type="match status" value="1"/>
</dbReference>
<keyword evidence="6" id="KW-0472">Membrane</keyword>
<organism evidence="8 9">
    <name type="scientific">Chelonoidis abingdonii</name>
    <name type="common">Abingdon island giant tortoise</name>
    <name type="synonym">Testudo abingdonii</name>
    <dbReference type="NCBI Taxonomy" id="106734"/>
    <lineage>
        <taxon>Eukaryota</taxon>
        <taxon>Metazoa</taxon>
        <taxon>Chordata</taxon>
        <taxon>Craniata</taxon>
        <taxon>Vertebrata</taxon>
        <taxon>Euteleostomi</taxon>
        <taxon>Archelosauria</taxon>
        <taxon>Testudinata</taxon>
        <taxon>Testudines</taxon>
        <taxon>Cryptodira</taxon>
        <taxon>Durocryptodira</taxon>
        <taxon>Testudinoidea</taxon>
        <taxon>Testudinidae</taxon>
        <taxon>Chelonoidis</taxon>
    </lineage>
</organism>
<keyword evidence="9" id="KW-1185">Reference proteome</keyword>
<sequence length="627" mass="70607">MPPKIAQSIPSSTSFLLPGQEEEDAQTMVFILNISNLFTTTRRKMRILVLLLFYHYATKNAKSYRTSNPNFILIMADDLGIGDLGCYGNKTLRTHNIDKLAKGGVTFTQHIAASPLCTPSRAAFLTGRYPVRSGMAALSNIGVFLFSASSGGLPTEEITFAKLLKQKGYSTALIGKWHLGLNCNSRDDFCHHPLNHGFDYFYGLTVTSLRDCKPGEGSVFVAGVRAYLATPLQLIGITLISLEVLHYIGFLRIPRGALRYFFLISTVLFGLLLIFFYTFRYLNCFLMRNQQIIQQPLSYKNLTQRLTEEAIQFIGRNADTPFLLFLSYLQVHTALYASKDFKGKSKHGLYGDAVEEMDWSVGKILDVLEKWNLNDKTLVYFTSDQGAHVEEVSSTGEVHGGYNGIYKGGKATNWEGGIRVPGLLRWPGMVQAGVHIDEPTSNMDIFPTVVKLAGIPLPKDRIIDGHDLMPLLQGKILRSEHEFLFHYCNAYLNAVRWHPGNSESIWKAFFFTPNFDPEGSNGCYNSHVCYCYGRLVTHHNPPLLFDISRDPGEKNPLTPETEHHFYEILDIIQQAVNNHTKSLHIVSNQLSWGNILWKPWLQLCCSSIFLSCYCDHESEEKLSLPTA</sequence>
<keyword evidence="3" id="KW-0479">Metal-binding</keyword>
<name>A0A8C0GY24_CHEAB</name>
<evidence type="ECO:0000259" key="7">
    <source>
        <dbReference type="Pfam" id="PF00884"/>
    </source>
</evidence>
<accession>A0A8C0GY24</accession>
<dbReference type="Pfam" id="PF14707">
    <property type="entry name" value="Sulfatase_C"/>
    <property type="match status" value="1"/>
</dbReference>
<dbReference type="GO" id="GO:0005783">
    <property type="term" value="C:endoplasmic reticulum"/>
    <property type="evidence" value="ECO:0007669"/>
    <property type="project" value="UniProtKB-ARBA"/>
</dbReference>
<evidence type="ECO:0000256" key="6">
    <source>
        <dbReference type="SAM" id="Phobius"/>
    </source>
</evidence>
<dbReference type="InterPro" id="IPR000917">
    <property type="entry name" value="Sulfatase_N"/>
</dbReference>